<gene>
    <name evidence="3" type="ORF">FNF29_06451</name>
</gene>
<feature type="compositionally biased region" description="Basic and acidic residues" evidence="1">
    <location>
        <begin position="614"/>
        <end position="626"/>
    </location>
</feature>
<keyword evidence="4" id="KW-1185">Reference proteome</keyword>
<feature type="compositionally biased region" description="Acidic residues" evidence="1">
    <location>
        <begin position="627"/>
        <end position="660"/>
    </location>
</feature>
<feature type="compositionally biased region" description="Basic residues" evidence="1">
    <location>
        <begin position="676"/>
        <end position="687"/>
    </location>
</feature>
<evidence type="ECO:0000256" key="1">
    <source>
        <dbReference type="SAM" id="MobiDB-lite"/>
    </source>
</evidence>
<dbReference type="InterPro" id="IPR039207">
    <property type="entry name" value="MMTAG2-like"/>
</dbReference>
<feature type="compositionally biased region" description="Low complexity" evidence="1">
    <location>
        <begin position="528"/>
        <end position="545"/>
    </location>
</feature>
<proteinExistence type="predicted"/>
<reference evidence="3 4" key="1">
    <citation type="submission" date="2019-07" db="EMBL/GenBank/DDBJ databases">
        <title>Genomes of Cafeteria roenbergensis.</title>
        <authorList>
            <person name="Fischer M.G."/>
            <person name="Hackl T."/>
            <person name="Roman M."/>
        </authorList>
    </citation>
    <scope>NUCLEOTIDE SEQUENCE [LARGE SCALE GENOMIC DNA]</scope>
    <source>
        <strain evidence="3 4">BVI</strain>
    </source>
</reference>
<dbReference type="InterPro" id="IPR019315">
    <property type="entry name" value="MMTA2_N"/>
</dbReference>
<sequence length="1197" mass="126138">MFGGGPTRYREGGTRGGQALFSWDSIKDDKHRSYYLGATAKFGGEAWYLGSGAAADADEARRQEELAAVRAADAALAREALGLPEELETLRSANRTAVEGDPDDVSAALAATGLGGRPVTGAAALGRRKVAMRSSPLLVALGLVAAALAGVPDRRALPRFRGSGHKRPWAEQPPYEKMKNQLKTREVNTAREVRWEFDDQERPTRRVDSLLPAHNAILAHPPGAPGGDIAGLGYSLFRDELVHSVFDLGCVGDTEAFKPDGERDWQCEFVTHNVLGDISLSPALVLREEAVNGGSTSATLVESDQDEAAMASRALGISGGMGIFKGALSADSSSSSSSSVSSSQSKLIAERQVLVYKVLPKLHDTHTVCKQGGGCEEVLDAWNLDPSFMSAVLSLPVPEDPSQMSEEQQQAYKLFINHFGTHVVSSVDVGGKLTQVTTIDASKLSASQKQERSFAASASIEKSGSPDIGSTVTHTVTTVTDHGEEEHKETLEPPEANPVESAAMLAARAAQAVATSGASEMIPDVSLSFGRSSGSQSSSKQSRNSETMTYTFEGCDPTVAQPSTVQDWVASCRTNPTTVGMQLSSLGPAMVFGFECCAGCNDGADGSDGQGGNRGEDGNPGRHGPMDNEEQSDEDGEEQSDEYGDEQSEEDGEEQSDEDGDGHGSFAQLGATSARAGHRAHASAHARARARAQTSYLPKYACSEDGKLLADAVKRRKAFEATVVSMQETASMLLVATAELANVNALIESEGLTLELCREQKRAAKAVNNLKLQINPSASPSELVFVPGSCSLELELFNLMGRARGIGSSGGGGGGDGASGGSQASGNSRSVDVASAASLTTGMATMSNGARDVVTRAPACQFCSIALTNHHLENQFGCGRDGDGLDQASRASCSRFMDVYGKTPDQFKADHPGTALHFFEWQRMARLHAVKDAGCAVGSHAHTKCPVEYACRYAMFCNAYELESEASSSAHTAATSTIKLLGDADISLPAGRLQTSPFGSSAPADKGGVAIGIPVRAVAKHMRPSDGGVESCSDHLMSKSARDAFVSEAKGTSFVMDFLGSQSFSGAEDEYSGISAPPAELVMVDSRLDGDWYSFPTDCGATSEVQMPTFLGANTNKWRFALAGNRGPFHQYALKTGNDGSGICFMAAYADSKVISGEVQELSKQAKVTGMADVFKRIADKQLFGKANYGKEKVFCG</sequence>
<dbReference type="PANTHER" id="PTHR14580:SF0">
    <property type="entry name" value="MULTIPLE MYELOMA TUMOR-ASSOCIATED PROTEIN 2"/>
    <property type="match status" value="1"/>
</dbReference>
<dbReference type="AlphaFoldDB" id="A0A5A8C6W9"/>
<feature type="domain" description="MACPF" evidence="2">
    <location>
        <begin position="213"/>
        <end position="623"/>
    </location>
</feature>
<dbReference type="Pfam" id="PF10159">
    <property type="entry name" value="MMtag"/>
    <property type="match status" value="1"/>
</dbReference>
<evidence type="ECO:0000259" key="2">
    <source>
        <dbReference type="PROSITE" id="PS51412"/>
    </source>
</evidence>
<dbReference type="InterPro" id="IPR020864">
    <property type="entry name" value="MACPF"/>
</dbReference>
<feature type="compositionally biased region" description="Gly residues" evidence="1">
    <location>
        <begin position="808"/>
        <end position="820"/>
    </location>
</feature>
<dbReference type="Pfam" id="PF01823">
    <property type="entry name" value="MACPF"/>
    <property type="match status" value="1"/>
</dbReference>
<feature type="region of interest" description="Disordered" evidence="1">
    <location>
        <begin position="528"/>
        <end position="547"/>
    </location>
</feature>
<feature type="region of interest" description="Disordered" evidence="1">
    <location>
        <begin position="808"/>
        <end position="829"/>
    </location>
</feature>
<feature type="region of interest" description="Disordered" evidence="1">
    <location>
        <begin position="606"/>
        <end position="687"/>
    </location>
</feature>
<dbReference type="Proteomes" id="UP000323011">
    <property type="component" value="Unassembled WGS sequence"/>
</dbReference>
<dbReference type="PROSITE" id="PS51412">
    <property type="entry name" value="MACPF_2"/>
    <property type="match status" value="1"/>
</dbReference>
<name>A0A5A8C6W9_CAFRO</name>
<dbReference type="PANTHER" id="PTHR14580">
    <property type="entry name" value="MULTIPLE MYELOMA TUMOR-ASSOCIATED PROTEIN 2 FAMILY MEMBER"/>
    <property type="match status" value="1"/>
</dbReference>
<comment type="caution">
    <text evidence="3">The sequence shown here is derived from an EMBL/GenBank/DDBJ whole genome shotgun (WGS) entry which is preliminary data.</text>
</comment>
<dbReference type="EMBL" id="VLTN01000049">
    <property type="protein sequence ID" value="KAA0148826.1"/>
    <property type="molecule type" value="Genomic_DNA"/>
</dbReference>
<accession>A0A5A8C6W9</accession>
<evidence type="ECO:0000313" key="4">
    <source>
        <dbReference type="Proteomes" id="UP000323011"/>
    </source>
</evidence>
<organism evidence="3 4">
    <name type="scientific">Cafeteria roenbergensis</name>
    <name type="common">Marine flagellate</name>
    <dbReference type="NCBI Taxonomy" id="33653"/>
    <lineage>
        <taxon>Eukaryota</taxon>
        <taxon>Sar</taxon>
        <taxon>Stramenopiles</taxon>
        <taxon>Bigyra</taxon>
        <taxon>Opalozoa</taxon>
        <taxon>Bicosoecida</taxon>
        <taxon>Cafeteriaceae</taxon>
        <taxon>Cafeteria</taxon>
    </lineage>
</organism>
<protein>
    <recommendedName>
        <fullName evidence="2">MACPF domain-containing protein</fullName>
    </recommendedName>
</protein>
<evidence type="ECO:0000313" key="3">
    <source>
        <dbReference type="EMBL" id="KAA0148826.1"/>
    </source>
</evidence>